<evidence type="ECO:0000256" key="2">
    <source>
        <dbReference type="SAM" id="Phobius"/>
    </source>
</evidence>
<comment type="caution">
    <text evidence="4">The sequence shown here is derived from an EMBL/GenBank/DDBJ whole genome shotgun (WGS) entry which is preliminary data.</text>
</comment>
<feature type="repeat" description="TPR" evidence="1">
    <location>
        <begin position="68"/>
        <end position="101"/>
    </location>
</feature>
<keyword evidence="5" id="KW-1185">Reference proteome</keyword>
<dbReference type="SMART" id="SM00028">
    <property type="entry name" value="TPR"/>
    <property type="match status" value="3"/>
</dbReference>
<dbReference type="Gene3D" id="3.30.565.10">
    <property type="entry name" value="Histidine kinase-like ATPase, C-terminal domain"/>
    <property type="match status" value="1"/>
</dbReference>
<evidence type="ECO:0000313" key="4">
    <source>
        <dbReference type="EMBL" id="MBC8757093.1"/>
    </source>
</evidence>
<dbReference type="InterPro" id="IPR050640">
    <property type="entry name" value="Bact_2-comp_sensor_kinase"/>
</dbReference>
<reference evidence="4 5" key="1">
    <citation type="submission" date="2020-07" db="EMBL/GenBank/DDBJ databases">
        <title>Description of Kordia aestuariivivens sp. nov., isolated from a tidal flat.</title>
        <authorList>
            <person name="Park S."/>
            <person name="Yoon J.-H."/>
        </authorList>
    </citation>
    <scope>NUCLEOTIDE SEQUENCE [LARGE SCALE GENOMIC DNA]</scope>
    <source>
        <strain evidence="4 5">YSTF-M3</strain>
    </source>
</reference>
<accession>A0ABR7QF17</accession>
<dbReference type="PANTHER" id="PTHR34220:SF7">
    <property type="entry name" value="SENSOR HISTIDINE KINASE YPDA"/>
    <property type="match status" value="1"/>
</dbReference>
<gene>
    <name evidence="4" type="ORF">H2O64_20640</name>
</gene>
<dbReference type="PROSITE" id="PS50005">
    <property type="entry name" value="TPR"/>
    <property type="match status" value="1"/>
</dbReference>
<protein>
    <submittedName>
        <fullName evidence="4">Histidine kinase</fullName>
    </submittedName>
</protein>
<dbReference type="GO" id="GO:0016301">
    <property type="term" value="F:kinase activity"/>
    <property type="evidence" value="ECO:0007669"/>
    <property type="project" value="UniProtKB-KW"/>
</dbReference>
<dbReference type="RefSeq" id="WP_187564138.1">
    <property type="nucleotide sequence ID" value="NZ_JACGWS010000016.1"/>
</dbReference>
<dbReference type="Gene3D" id="1.25.40.10">
    <property type="entry name" value="Tetratricopeptide repeat domain"/>
    <property type="match status" value="2"/>
</dbReference>
<feature type="domain" description="Signal transduction histidine kinase internal region" evidence="3">
    <location>
        <begin position="418"/>
        <end position="496"/>
    </location>
</feature>
<dbReference type="EMBL" id="JACGWS010000016">
    <property type="protein sequence ID" value="MBC8757093.1"/>
    <property type="molecule type" value="Genomic_DNA"/>
</dbReference>
<keyword evidence="4" id="KW-0808">Transferase</keyword>
<keyword evidence="1" id="KW-0802">TPR repeat</keyword>
<evidence type="ECO:0000313" key="5">
    <source>
        <dbReference type="Proteomes" id="UP000619238"/>
    </source>
</evidence>
<evidence type="ECO:0000259" key="3">
    <source>
        <dbReference type="Pfam" id="PF06580"/>
    </source>
</evidence>
<keyword evidence="4" id="KW-0418">Kinase</keyword>
<sequence>MSKYLSCVFLVFVVIGCQKKLTPVEASQKVSSLQQKAIKTASDSTFYYLQKADKLIQQHAGVSDSLKTENLFQFGLYYRELSDLENASEYFYKATEAQEDSIQNSRQFFQYFVAFETYKSLGKYGDCMTLADSFKRKINLKKDPLNSGHYYFFLEDIYKVTSRYEKALSANKKRIEIIEKNPSLKLTNHQELLSQYNILYYLNRENEGVKILDDLIRKDSLLTTDLKRQVYSSRGIYDFYQGDFTSAISNYKKSLKNVKLLKVFDQNELLANSYSNIAEAYIIIKEYDKARKYLDSAKGQNFEKLPNDYQRNILKYELKLANETQESLAIVETELDRLLDNQNKSYQDKYESELLALKESAANEALLFEQKKNTELKNIRLRNTLFLLFSVLLLFTLGGILYYRNKKLRFERLNLQMQQRLLRSQMNPHFTSNVLYSIQNTIKFSSEEAKKHLVKFSRLLRLILENSTKNYIQFEKEIDALKKYMDFQLIRFPEKFSYTFTYENMEEDDFIFVPPMLLQPFIENSIEHGFSAMEHGGLIALTFTKKDSYILCAIRDNGKGFSDPGSTFKDSVSIKLIADFLKKSTKKEVSIETNTQSETGVLVTLAIPYKLSDEN</sequence>
<dbReference type="SUPFAM" id="SSF55874">
    <property type="entry name" value="ATPase domain of HSP90 chaperone/DNA topoisomerase II/histidine kinase"/>
    <property type="match status" value="1"/>
</dbReference>
<name>A0ABR7QF17_9FLAO</name>
<keyword evidence="2" id="KW-0812">Transmembrane</keyword>
<dbReference type="Pfam" id="PF06580">
    <property type="entry name" value="His_kinase"/>
    <property type="match status" value="1"/>
</dbReference>
<evidence type="ECO:0000256" key="1">
    <source>
        <dbReference type="PROSITE-ProRule" id="PRU00339"/>
    </source>
</evidence>
<dbReference type="PANTHER" id="PTHR34220">
    <property type="entry name" value="SENSOR HISTIDINE KINASE YPDA"/>
    <property type="match status" value="1"/>
</dbReference>
<dbReference type="InterPro" id="IPR036890">
    <property type="entry name" value="HATPase_C_sf"/>
</dbReference>
<organism evidence="4 5">
    <name type="scientific">Kordia aestuariivivens</name>
    <dbReference type="NCBI Taxonomy" id="2759037"/>
    <lineage>
        <taxon>Bacteria</taxon>
        <taxon>Pseudomonadati</taxon>
        <taxon>Bacteroidota</taxon>
        <taxon>Flavobacteriia</taxon>
        <taxon>Flavobacteriales</taxon>
        <taxon>Flavobacteriaceae</taxon>
        <taxon>Kordia</taxon>
    </lineage>
</organism>
<proteinExistence type="predicted"/>
<dbReference type="InterPro" id="IPR019734">
    <property type="entry name" value="TPR_rpt"/>
</dbReference>
<dbReference type="Proteomes" id="UP000619238">
    <property type="component" value="Unassembled WGS sequence"/>
</dbReference>
<dbReference type="InterPro" id="IPR010559">
    <property type="entry name" value="Sig_transdc_His_kin_internal"/>
</dbReference>
<keyword evidence="2" id="KW-1133">Transmembrane helix</keyword>
<keyword evidence="2" id="KW-0472">Membrane</keyword>
<dbReference type="PROSITE" id="PS51257">
    <property type="entry name" value="PROKAR_LIPOPROTEIN"/>
    <property type="match status" value="1"/>
</dbReference>
<feature type="transmembrane region" description="Helical" evidence="2">
    <location>
        <begin position="385"/>
        <end position="403"/>
    </location>
</feature>
<dbReference type="Pfam" id="PF13181">
    <property type="entry name" value="TPR_8"/>
    <property type="match status" value="2"/>
</dbReference>
<dbReference type="SUPFAM" id="SSF48452">
    <property type="entry name" value="TPR-like"/>
    <property type="match status" value="1"/>
</dbReference>
<dbReference type="InterPro" id="IPR011990">
    <property type="entry name" value="TPR-like_helical_dom_sf"/>
</dbReference>